<organism evidence="10 11">
    <name type="scientific">Heligmosomoides polygyrus</name>
    <name type="common">Parasitic roundworm</name>
    <dbReference type="NCBI Taxonomy" id="6339"/>
    <lineage>
        <taxon>Eukaryota</taxon>
        <taxon>Metazoa</taxon>
        <taxon>Ecdysozoa</taxon>
        <taxon>Nematoda</taxon>
        <taxon>Chromadorea</taxon>
        <taxon>Rhabditida</taxon>
        <taxon>Rhabditina</taxon>
        <taxon>Rhabditomorpha</taxon>
        <taxon>Strongyloidea</taxon>
        <taxon>Heligmosomidae</taxon>
        <taxon>Heligmosomoides</taxon>
    </lineage>
</organism>
<accession>A0A183F6S8</accession>
<evidence type="ECO:0000256" key="3">
    <source>
        <dbReference type="ARBA" id="ARBA00022801"/>
    </source>
</evidence>
<dbReference type="InterPro" id="IPR040043">
    <property type="entry name" value="ACTMAP"/>
</dbReference>
<evidence type="ECO:0000256" key="1">
    <source>
        <dbReference type="ARBA" id="ARBA00022438"/>
    </source>
</evidence>
<evidence type="ECO:0000313" key="10">
    <source>
        <dbReference type="Proteomes" id="UP000050761"/>
    </source>
</evidence>
<evidence type="ECO:0000256" key="2">
    <source>
        <dbReference type="ARBA" id="ARBA00022670"/>
    </source>
</evidence>
<proteinExistence type="inferred from homology"/>
<dbReference type="AlphaFoldDB" id="A0A183F6S8"/>
<dbReference type="GO" id="GO:0006508">
    <property type="term" value="P:proteolysis"/>
    <property type="evidence" value="ECO:0007669"/>
    <property type="project" value="UniProtKB-KW"/>
</dbReference>
<reference evidence="9 10" key="1">
    <citation type="submission" date="2018-11" db="EMBL/GenBank/DDBJ databases">
        <authorList>
            <consortium name="Pathogen Informatics"/>
        </authorList>
    </citation>
    <scope>NUCLEOTIDE SEQUENCE [LARGE SCALE GENOMIC DNA]</scope>
</reference>
<dbReference type="Pfam" id="PF21646">
    <property type="entry name" value="ACTMAP-like_C"/>
    <property type="match status" value="1"/>
</dbReference>
<dbReference type="Proteomes" id="UP000050761">
    <property type="component" value="Unassembled WGS sequence"/>
</dbReference>
<keyword evidence="1" id="KW-0031">Aminopeptidase</keyword>
<dbReference type="EMBL" id="UZAH01002349">
    <property type="protein sequence ID" value="VDO21812.1"/>
    <property type="molecule type" value="Genomic_DNA"/>
</dbReference>
<name>A0A183F6S8_HELPZ</name>
<keyword evidence="2" id="KW-0645">Protease</keyword>
<evidence type="ECO:0000313" key="11">
    <source>
        <dbReference type="WBParaSite" id="HPBE_0000187001-mRNA-1"/>
    </source>
</evidence>
<sequence length="177" mass="19410">MRGRQTRYSRAAARPTPKWEPRERDSISRRYRSSLVCESMALERGIPYFTPHGSFGSSRNAAATAPCIPADRVVRKLSALTRARIEEVLSRHADPRSLSLPGAQVRILSVQPISQDGPQCGLVALSMATQLLGLEKKDVLEIYDTAKRMGLTIQGEMFSGGVAVTERFVLLADGLAL</sequence>
<evidence type="ECO:0000256" key="4">
    <source>
        <dbReference type="ARBA" id="ARBA00034725"/>
    </source>
</evidence>
<dbReference type="WBParaSite" id="HPBE_0000187001-mRNA-1">
    <property type="protein sequence ID" value="HPBE_0000187001-mRNA-1"/>
    <property type="gene ID" value="HPBE_0000187001"/>
</dbReference>
<dbReference type="GO" id="GO:0004177">
    <property type="term" value="F:aminopeptidase activity"/>
    <property type="evidence" value="ECO:0007669"/>
    <property type="project" value="UniProtKB-KW"/>
</dbReference>
<evidence type="ECO:0000256" key="6">
    <source>
        <dbReference type="ARBA" id="ARBA00034908"/>
    </source>
</evidence>
<keyword evidence="3" id="KW-0378">Hydrolase</keyword>
<accession>A0A3P7WWK2</accession>
<keyword evidence="10" id="KW-1185">Reference proteome</keyword>
<protein>
    <recommendedName>
        <fullName evidence="5">Actin maturation protease</fullName>
    </recommendedName>
    <alternativeName>
        <fullName evidence="6">Actin aminopeptidase ACTMAP</fullName>
    </alternativeName>
</protein>
<evidence type="ECO:0000256" key="8">
    <source>
        <dbReference type="SAM" id="MobiDB-lite"/>
    </source>
</evidence>
<reference evidence="11" key="2">
    <citation type="submission" date="2019-09" db="UniProtKB">
        <authorList>
            <consortium name="WormBaseParasite"/>
        </authorList>
    </citation>
    <scope>IDENTIFICATION</scope>
</reference>
<dbReference type="PANTHER" id="PTHR28631">
    <property type="entry name" value="UPF0692 PROTEIN C19ORF54"/>
    <property type="match status" value="1"/>
</dbReference>
<comment type="similarity">
    <text evidence="4">Belongs to the ACTMAP family.</text>
</comment>
<evidence type="ECO:0000256" key="7">
    <source>
        <dbReference type="ARBA" id="ARBA00049041"/>
    </source>
</evidence>
<dbReference type="PANTHER" id="PTHR28631:SF1">
    <property type="entry name" value="ACTIN MATURATION PROTEASE"/>
    <property type="match status" value="1"/>
</dbReference>
<dbReference type="OrthoDB" id="198816at2759"/>
<gene>
    <name evidence="9" type="ORF">HPBE_LOCUS1873</name>
</gene>
<comment type="catalytic activity">
    <reaction evidence="7">
        <text>N-terminal N(alpha)-acetyl-L-cysteinyl-L-aspartyl-[protein] + H2O = N-terminal L-aspartyl-[protein] + N-acetyl-L-cysteine</text>
        <dbReference type="Rhea" id="RHEA:74579"/>
        <dbReference type="Rhea" id="RHEA-COMP:12669"/>
        <dbReference type="Rhea" id="RHEA-COMP:18395"/>
        <dbReference type="ChEBI" id="CHEBI:15377"/>
        <dbReference type="ChEBI" id="CHEBI:64720"/>
        <dbReference type="ChEBI" id="CHEBI:78236"/>
        <dbReference type="ChEBI" id="CHEBI:193599"/>
    </reaction>
    <physiologicalReaction direction="left-to-right" evidence="7">
        <dbReference type="Rhea" id="RHEA:74580"/>
    </physiologicalReaction>
</comment>
<evidence type="ECO:0000256" key="5">
    <source>
        <dbReference type="ARBA" id="ARBA00034848"/>
    </source>
</evidence>
<evidence type="ECO:0000313" key="9">
    <source>
        <dbReference type="EMBL" id="VDO21812.1"/>
    </source>
</evidence>
<feature type="region of interest" description="Disordered" evidence="8">
    <location>
        <begin position="1"/>
        <end position="25"/>
    </location>
</feature>